<dbReference type="CDD" id="cd04301">
    <property type="entry name" value="NAT_SF"/>
    <property type="match status" value="1"/>
</dbReference>
<keyword evidence="1" id="KW-0808">Transferase</keyword>
<evidence type="ECO:0000256" key="2">
    <source>
        <dbReference type="ARBA" id="ARBA00023315"/>
    </source>
</evidence>
<dbReference type="InterPro" id="IPR016181">
    <property type="entry name" value="Acyl_CoA_acyltransferase"/>
</dbReference>
<reference evidence="4" key="1">
    <citation type="submission" date="2024-06" db="EMBL/GenBank/DDBJ databases">
        <title>Draft Genome Sequence of Deinococcus sonorensis Type Strain KR-87, a Biofilm Producing Representative of the Genus Deinococcus.</title>
        <authorList>
            <person name="Boren L.S."/>
            <person name="Grosso R.A."/>
            <person name="Hugenberg-Cox A.N."/>
            <person name="Hill J.T.E."/>
            <person name="Albert C.M."/>
            <person name="Tuohy J.M."/>
        </authorList>
    </citation>
    <scope>NUCLEOTIDE SEQUENCE</scope>
    <source>
        <strain evidence="4">KR-87</strain>
    </source>
</reference>
<dbReference type="Gene3D" id="3.40.630.30">
    <property type="match status" value="1"/>
</dbReference>
<dbReference type="EMBL" id="CP158299">
    <property type="protein sequence ID" value="XBV87154.1"/>
    <property type="molecule type" value="Genomic_DNA"/>
</dbReference>
<dbReference type="InterPro" id="IPR000182">
    <property type="entry name" value="GNAT_dom"/>
</dbReference>
<dbReference type="AlphaFoldDB" id="A0AAU7UFT8"/>
<feature type="domain" description="N-acetyltransferase" evidence="3">
    <location>
        <begin position="1"/>
        <end position="109"/>
    </location>
</feature>
<dbReference type="RefSeq" id="WP_350245284.1">
    <property type="nucleotide sequence ID" value="NZ_CP158299.1"/>
</dbReference>
<name>A0AAU7UFT8_9DEIO</name>
<dbReference type="PROSITE" id="PS51186">
    <property type="entry name" value="GNAT"/>
    <property type="match status" value="1"/>
</dbReference>
<evidence type="ECO:0000259" key="3">
    <source>
        <dbReference type="PROSITE" id="PS51186"/>
    </source>
</evidence>
<evidence type="ECO:0000256" key="1">
    <source>
        <dbReference type="ARBA" id="ARBA00022679"/>
    </source>
</evidence>
<accession>A0AAU7UFT8</accession>
<dbReference type="Pfam" id="PF00583">
    <property type="entry name" value="Acetyltransf_1"/>
    <property type="match status" value="1"/>
</dbReference>
<keyword evidence="2" id="KW-0012">Acyltransferase</keyword>
<gene>
    <name evidence="4" type="ORF">ABOD76_15345</name>
</gene>
<protein>
    <submittedName>
        <fullName evidence="4">N-acetyltransferase family protein</fullName>
    </submittedName>
</protein>
<sequence>MSWWRCGRSGSSAGAATAASARRRATVEHSVYAAPEAQGQGVGSVLQRQLIVQARQDGYHVMVAGVDAENAAPLRFHERLGFVQVAQFRQVDRKFGRWLDLVFLQRLLDDETL</sequence>
<evidence type="ECO:0000313" key="4">
    <source>
        <dbReference type="EMBL" id="XBV87154.1"/>
    </source>
</evidence>
<dbReference type="PANTHER" id="PTHR43072:SF23">
    <property type="entry name" value="UPF0039 PROTEIN C11D3.02C"/>
    <property type="match status" value="1"/>
</dbReference>
<organism evidence="4">
    <name type="scientific">Deinococcus sonorensis KR-87</name>
    <dbReference type="NCBI Taxonomy" id="694439"/>
    <lineage>
        <taxon>Bacteria</taxon>
        <taxon>Thermotogati</taxon>
        <taxon>Deinococcota</taxon>
        <taxon>Deinococci</taxon>
        <taxon>Deinococcales</taxon>
        <taxon>Deinococcaceae</taxon>
        <taxon>Deinococcus</taxon>
    </lineage>
</organism>
<dbReference type="GO" id="GO:0016747">
    <property type="term" value="F:acyltransferase activity, transferring groups other than amino-acyl groups"/>
    <property type="evidence" value="ECO:0007669"/>
    <property type="project" value="InterPro"/>
</dbReference>
<dbReference type="PANTHER" id="PTHR43072">
    <property type="entry name" value="N-ACETYLTRANSFERASE"/>
    <property type="match status" value="1"/>
</dbReference>
<dbReference type="KEGG" id="dsc:ABOD76_15345"/>
<proteinExistence type="predicted"/>
<dbReference type="SUPFAM" id="SSF55729">
    <property type="entry name" value="Acyl-CoA N-acyltransferases (Nat)"/>
    <property type="match status" value="1"/>
</dbReference>